<evidence type="ECO:0000313" key="2">
    <source>
        <dbReference type="EMBL" id="KAL0058974.1"/>
    </source>
</evidence>
<sequence length="190" mass="19649">MFATKLFAAFTFVSFGLVASNPVAAPVPVVDLTKRADNADVMQVFQTLKASTDTILPQIDELTSSGTANDDNVTPLVNELTAALDQASSELSTLEGSETRKRQTDDELANLVAGIVENIANTVQGLTASAITIPGLGGLLVGIDTSLAQVLRGLGTLLAGVLRLVANLLTNLATLLRNLALGLTLGSLGF</sequence>
<evidence type="ECO:0000313" key="3">
    <source>
        <dbReference type="Proteomes" id="UP001437256"/>
    </source>
</evidence>
<name>A0ABR2ZDA6_9AGAR</name>
<organism evidence="2 3">
    <name type="scientific">Marasmius tenuissimus</name>
    <dbReference type="NCBI Taxonomy" id="585030"/>
    <lineage>
        <taxon>Eukaryota</taxon>
        <taxon>Fungi</taxon>
        <taxon>Dikarya</taxon>
        <taxon>Basidiomycota</taxon>
        <taxon>Agaricomycotina</taxon>
        <taxon>Agaricomycetes</taxon>
        <taxon>Agaricomycetidae</taxon>
        <taxon>Agaricales</taxon>
        <taxon>Marasmiineae</taxon>
        <taxon>Marasmiaceae</taxon>
        <taxon>Marasmius</taxon>
    </lineage>
</organism>
<reference evidence="2 3" key="1">
    <citation type="submission" date="2024-05" db="EMBL/GenBank/DDBJ databases">
        <title>A draft genome resource for the thread blight pathogen Marasmius tenuissimus strain MS-2.</title>
        <authorList>
            <person name="Yulfo-Soto G.E."/>
            <person name="Baruah I.K."/>
            <person name="Amoako-Attah I."/>
            <person name="Bukari Y."/>
            <person name="Meinhardt L.W."/>
            <person name="Bailey B.A."/>
            <person name="Cohen S.P."/>
        </authorList>
    </citation>
    <scope>NUCLEOTIDE SEQUENCE [LARGE SCALE GENOMIC DNA]</scope>
    <source>
        <strain evidence="2 3">MS-2</strain>
    </source>
</reference>
<keyword evidence="1" id="KW-0732">Signal</keyword>
<keyword evidence="3" id="KW-1185">Reference proteome</keyword>
<protein>
    <submittedName>
        <fullName evidence="2">Uncharacterized protein</fullName>
    </submittedName>
</protein>
<evidence type="ECO:0000256" key="1">
    <source>
        <dbReference type="SAM" id="SignalP"/>
    </source>
</evidence>
<feature type="signal peptide" evidence="1">
    <location>
        <begin position="1"/>
        <end position="20"/>
    </location>
</feature>
<feature type="chain" id="PRO_5045562027" evidence="1">
    <location>
        <begin position="21"/>
        <end position="190"/>
    </location>
</feature>
<dbReference type="EMBL" id="JBBXMP010000259">
    <property type="protein sequence ID" value="KAL0058974.1"/>
    <property type="molecule type" value="Genomic_DNA"/>
</dbReference>
<gene>
    <name evidence="2" type="ORF">AAF712_014311</name>
</gene>
<accession>A0ABR2ZDA6</accession>
<comment type="caution">
    <text evidence="2">The sequence shown here is derived from an EMBL/GenBank/DDBJ whole genome shotgun (WGS) entry which is preliminary data.</text>
</comment>
<dbReference type="Proteomes" id="UP001437256">
    <property type="component" value="Unassembled WGS sequence"/>
</dbReference>
<proteinExistence type="predicted"/>